<dbReference type="InterPro" id="IPR036271">
    <property type="entry name" value="Tet_transcr_reg_TetR-rel_C_sf"/>
</dbReference>
<feature type="domain" description="HTH tetR-type" evidence="5">
    <location>
        <begin position="6"/>
        <end position="66"/>
    </location>
</feature>
<dbReference type="InterPro" id="IPR009057">
    <property type="entry name" value="Homeodomain-like_sf"/>
</dbReference>
<evidence type="ECO:0000256" key="2">
    <source>
        <dbReference type="ARBA" id="ARBA00023125"/>
    </source>
</evidence>
<dbReference type="Gene3D" id="1.10.10.60">
    <property type="entry name" value="Homeodomain-like"/>
    <property type="match status" value="1"/>
</dbReference>
<gene>
    <name evidence="6" type="ORF">G9U52_38425</name>
</gene>
<feature type="DNA-binding region" description="H-T-H motif" evidence="4">
    <location>
        <begin position="29"/>
        <end position="48"/>
    </location>
</feature>
<dbReference type="InterPro" id="IPR011075">
    <property type="entry name" value="TetR_C"/>
</dbReference>
<keyword evidence="3" id="KW-0804">Transcription</keyword>
<reference evidence="6" key="1">
    <citation type="submission" date="2020-03" db="EMBL/GenBank/DDBJ databases">
        <title>Draft sequencing of Paenibacilllus sp. S3N08.</title>
        <authorList>
            <person name="Kim D.-U."/>
        </authorList>
    </citation>
    <scope>NUCLEOTIDE SEQUENCE</scope>
    <source>
        <strain evidence="6">S3N08</strain>
    </source>
</reference>
<comment type="caution">
    <text evidence="6">The sequence shown here is derived from an EMBL/GenBank/DDBJ whole genome shotgun (WGS) entry which is preliminary data.</text>
</comment>
<evidence type="ECO:0000313" key="6">
    <source>
        <dbReference type="EMBL" id="NHN35566.1"/>
    </source>
</evidence>
<accession>A0ABX0JJM3</accession>
<dbReference type="PROSITE" id="PS50977">
    <property type="entry name" value="HTH_TETR_2"/>
    <property type="match status" value="1"/>
</dbReference>
<dbReference type="Gene3D" id="1.10.357.10">
    <property type="entry name" value="Tetracycline Repressor, domain 2"/>
    <property type="match status" value="1"/>
</dbReference>
<keyword evidence="1" id="KW-0805">Transcription regulation</keyword>
<sequence length="195" mass="21964">MSRPREFDVEKVLDQSMEVFWDKGYKTTSFEDLTKKTNVKKQSLYGVFDDKRTLFLKALALYGRKNIDMLKAMTQNGGSPTEILDAIKSASSSVSGGEEGHRSCLMVNSALEFGVSDQEVTQEIERMFDDVQSVLEEVIRKGQEANEITTRFSSKQLAAHLANAMRGAKILEKSGAPLEYIENTLETSFNLIKRY</sequence>
<evidence type="ECO:0000256" key="1">
    <source>
        <dbReference type="ARBA" id="ARBA00023015"/>
    </source>
</evidence>
<name>A0ABX0JJM3_9BACL</name>
<dbReference type="EMBL" id="JAAOIW010000044">
    <property type="protein sequence ID" value="NHN35566.1"/>
    <property type="molecule type" value="Genomic_DNA"/>
</dbReference>
<evidence type="ECO:0000313" key="7">
    <source>
        <dbReference type="Proteomes" id="UP001165962"/>
    </source>
</evidence>
<evidence type="ECO:0000259" key="5">
    <source>
        <dbReference type="PROSITE" id="PS50977"/>
    </source>
</evidence>
<dbReference type="Pfam" id="PF16925">
    <property type="entry name" value="TetR_C_13"/>
    <property type="match status" value="1"/>
</dbReference>
<dbReference type="SUPFAM" id="SSF48498">
    <property type="entry name" value="Tetracyclin repressor-like, C-terminal domain"/>
    <property type="match status" value="1"/>
</dbReference>
<dbReference type="Pfam" id="PF00440">
    <property type="entry name" value="TetR_N"/>
    <property type="match status" value="1"/>
</dbReference>
<dbReference type="RefSeq" id="WP_166158665.1">
    <property type="nucleotide sequence ID" value="NZ_JAAOIW010000044.1"/>
</dbReference>
<dbReference type="PANTHER" id="PTHR47506:SF10">
    <property type="entry name" value="TRANSCRIPTIONAL REGULATORY PROTEIN"/>
    <property type="match status" value="1"/>
</dbReference>
<dbReference type="InterPro" id="IPR001647">
    <property type="entry name" value="HTH_TetR"/>
</dbReference>
<organism evidence="6 7">
    <name type="scientific">Paenibacillus agricola</name>
    <dbReference type="NCBI Taxonomy" id="2716264"/>
    <lineage>
        <taxon>Bacteria</taxon>
        <taxon>Bacillati</taxon>
        <taxon>Bacillota</taxon>
        <taxon>Bacilli</taxon>
        <taxon>Bacillales</taxon>
        <taxon>Paenibacillaceae</taxon>
        <taxon>Paenibacillus</taxon>
    </lineage>
</organism>
<keyword evidence="2 4" id="KW-0238">DNA-binding</keyword>
<protein>
    <submittedName>
        <fullName evidence="6">TetR/AcrR family transcriptional regulator</fullName>
    </submittedName>
</protein>
<dbReference type="SUPFAM" id="SSF46689">
    <property type="entry name" value="Homeodomain-like"/>
    <property type="match status" value="1"/>
</dbReference>
<evidence type="ECO:0000256" key="4">
    <source>
        <dbReference type="PROSITE-ProRule" id="PRU00335"/>
    </source>
</evidence>
<evidence type="ECO:0000256" key="3">
    <source>
        <dbReference type="ARBA" id="ARBA00023163"/>
    </source>
</evidence>
<dbReference type="PANTHER" id="PTHR47506">
    <property type="entry name" value="TRANSCRIPTIONAL REGULATORY PROTEIN"/>
    <property type="match status" value="1"/>
</dbReference>
<dbReference type="Proteomes" id="UP001165962">
    <property type="component" value="Unassembled WGS sequence"/>
</dbReference>
<keyword evidence="7" id="KW-1185">Reference proteome</keyword>
<proteinExistence type="predicted"/>